<dbReference type="GO" id="GO:0005549">
    <property type="term" value="F:odorant binding"/>
    <property type="evidence" value="ECO:0007669"/>
    <property type="project" value="InterPro"/>
</dbReference>
<dbReference type="GO" id="GO:0004984">
    <property type="term" value="F:olfactory receptor activity"/>
    <property type="evidence" value="ECO:0007669"/>
    <property type="project" value="InterPro"/>
</dbReference>
<evidence type="ECO:0000313" key="11">
    <source>
        <dbReference type="EMBL" id="RZC39416.1"/>
    </source>
</evidence>
<dbReference type="EMBL" id="QDEB01034724">
    <property type="protein sequence ID" value="RZC39416.1"/>
    <property type="molecule type" value="Genomic_DNA"/>
</dbReference>
<evidence type="ECO:0000256" key="8">
    <source>
        <dbReference type="ARBA" id="ARBA00023170"/>
    </source>
</evidence>
<evidence type="ECO:0000256" key="2">
    <source>
        <dbReference type="ARBA" id="ARBA00022475"/>
    </source>
</evidence>
<evidence type="ECO:0000313" key="12">
    <source>
        <dbReference type="Proteomes" id="UP000292052"/>
    </source>
</evidence>
<dbReference type="GO" id="GO:0005886">
    <property type="term" value="C:plasma membrane"/>
    <property type="evidence" value="ECO:0007669"/>
    <property type="project" value="UniProtKB-SubCell"/>
</dbReference>
<keyword evidence="2" id="KW-1003">Cell membrane</keyword>
<evidence type="ECO:0000256" key="4">
    <source>
        <dbReference type="ARBA" id="ARBA00022692"/>
    </source>
</evidence>
<keyword evidence="4 10" id="KW-0812">Transmembrane</keyword>
<proteinExistence type="predicted"/>
<dbReference type="InterPro" id="IPR004117">
    <property type="entry name" value="7tm6_olfct_rcpt"/>
</dbReference>
<comment type="caution">
    <text evidence="11">The sequence shown here is derived from an EMBL/GenBank/DDBJ whole genome shotgun (WGS) entry which is preliminary data.</text>
</comment>
<evidence type="ECO:0000256" key="10">
    <source>
        <dbReference type="SAM" id="Phobius"/>
    </source>
</evidence>
<dbReference type="AlphaFoldDB" id="A0A482W304"/>
<dbReference type="PANTHER" id="PTHR21137">
    <property type="entry name" value="ODORANT RECEPTOR"/>
    <property type="match status" value="1"/>
</dbReference>
<sequence length="123" mass="13788">MVGATLILLYEVTYLYQVISIGFLAMAHLNMDTIISALMVYVGAQSDILCDNSSQIPYSAFESDWTGIPLEAKKNLIIFIIRTQKPIKMSAINLFSLSLATFTTILRTSWSYFAVLRRVNAPE</sequence>
<accession>A0A482W304</accession>
<reference evidence="11 12" key="1">
    <citation type="submission" date="2017-03" db="EMBL/GenBank/DDBJ databases">
        <title>Genome of the blue death feigning beetle - Asbolus verrucosus.</title>
        <authorList>
            <person name="Rider S.D."/>
        </authorList>
    </citation>
    <scope>NUCLEOTIDE SEQUENCE [LARGE SCALE GENOMIC DNA]</scope>
    <source>
        <strain evidence="11">Butters</strain>
        <tissue evidence="11">Head and leg muscle</tissue>
    </source>
</reference>
<keyword evidence="3" id="KW-0716">Sensory transduction</keyword>
<dbReference type="OrthoDB" id="8196465at2759"/>
<keyword evidence="9" id="KW-0807">Transducer</keyword>
<gene>
    <name evidence="11" type="ORF">BDFB_011610</name>
</gene>
<name>A0A482W304_ASBVE</name>
<keyword evidence="6 10" id="KW-1133">Transmembrane helix</keyword>
<dbReference type="Proteomes" id="UP000292052">
    <property type="component" value="Unassembled WGS sequence"/>
</dbReference>
<evidence type="ECO:0000256" key="3">
    <source>
        <dbReference type="ARBA" id="ARBA00022606"/>
    </source>
</evidence>
<evidence type="ECO:0000256" key="1">
    <source>
        <dbReference type="ARBA" id="ARBA00004651"/>
    </source>
</evidence>
<feature type="transmembrane region" description="Helical" evidence="10">
    <location>
        <begin position="91"/>
        <end position="113"/>
    </location>
</feature>
<protein>
    <submittedName>
        <fullName evidence="11">Odorant receptor 46a, isoform B-like</fullName>
    </submittedName>
</protein>
<dbReference type="Pfam" id="PF02949">
    <property type="entry name" value="7tm_6"/>
    <property type="match status" value="1"/>
</dbReference>
<keyword evidence="8 11" id="KW-0675">Receptor</keyword>
<feature type="transmembrane region" description="Helical" evidence="10">
    <location>
        <begin position="6"/>
        <end position="29"/>
    </location>
</feature>
<evidence type="ECO:0000256" key="5">
    <source>
        <dbReference type="ARBA" id="ARBA00022725"/>
    </source>
</evidence>
<dbReference type="PANTHER" id="PTHR21137:SF35">
    <property type="entry name" value="ODORANT RECEPTOR 19A-RELATED"/>
    <property type="match status" value="1"/>
</dbReference>
<dbReference type="GO" id="GO:0007165">
    <property type="term" value="P:signal transduction"/>
    <property type="evidence" value="ECO:0007669"/>
    <property type="project" value="UniProtKB-KW"/>
</dbReference>
<evidence type="ECO:0000256" key="6">
    <source>
        <dbReference type="ARBA" id="ARBA00022989"/>
    </source>
</evidence>
<organism evidence="11 12">
    <name type="scientific">Asbolus verrucosus</name>
    <name type="common">Desert ironclad beetle</name>
    <dbReference type="NCBI Taxonomy" id="1661398"/>
    <lineage>
        <taxon>Eukaryota</taxon>
        <taxon>Metazoa</taxon>
        <taxon>Ecdysozoa</taxon>
        <taxon>Arthropoda</taxon>
        <taxon>Hexapoda</taxon>
        <taxon>Insecta</taxon>
        <taxon>Pterygota</taxon>
        <taxon>Neoptera</taxon>
        <taxon>Endopterygota</taxon>
        <taxon>Coleoptera</taxon>
        <taxon>Polyphaga</taxon>
        <taxon>Cucujiformia</taxon>
        <taxon>Tenebrionidae</taxon>
        <taxon>Pimeliinae</taxon>
        <taxon>Asbolus</taxon>
    </lineage>
</organism>
<comment type="subcellular location">
    <subcellularLocation>
        <location evidence="1">Cell membrane</location>
        <topology evidence="1">Multi-pass membrane protein</topology>
    </subcellularLocation>
</comment>
<evidence type="ECO:0000256" key="7">
    <source>
        <dbReference type="ARBA" id="ARBA00023136"/>
    </source>
</evidence>
<keyword evidence="12" id="KW-1185">Reference proteome</keyword>
<keyword evidence="5" id="KW-0552">Olfaction</keyword>
<keyword evidence="7 10" id="KW-0472">Membrane</keyword>
<evidence type="ECO:0000256" key="9">
    <source>
        <dbReference type="ARBA" id="ARBA00023224"/>
    </source>
</evidence>